<comment type="caution">
    <text evidence="3">The sequence shown here is derived from an EMBL/GenBank/DDBJ whole genome shotgun (WGS) entry which is preliminary data.</text>
</comment>
<gene>
    <name evidence="3" type="ORF">J8273_5870</name>
</gene>
<keyword evidence="1" id="KW-0472">Membrane</keyword>
<feature type="signal peptide" evidence="2">
    <location>
        <begin position="1"/>
        <end position="22"/>
    </location>
</feature>
<evidence type="ECO:0000313" key="3">
    <source>
        <dbReference type="EMBL" id="KAG9392731.1"/>
    </source>
</evidence>
<dbReference type="Proteomes" id="UP000717585">
    <property type="component" value="Unassembled WGS sequence"/>
</dbReference>
<dbReference type="AlphaFoldDB" id="A0A8J6ARU2"/>
<protein>
    <recommendedName>
        <fullName evidence="5">TNFR-Cys domain-containing protein</fullName>
    </recommendedName>
</protein>
<keyword evidence="1" id="KW-0812">Transmembrane</keyword>
<feature type="transmembrane region" description="Helical" evidence="1">
    <location>
        <begin position="318"/>
        <end position="346"/>
    </location>
</feature>
<dbReference type="SUPFAM" id="SSF103575">
    <property type="entry name" value="Plexin repeat"/>
    <property type="match status" value="1"/>
</dbReference>
<keyword evidence="2" id="KW-0732">Signal</keyword>
<feature type="chain" id="PRO_5035264561" description="TNFR-Cys domain-containing protein" evidence="2">
    <location>
        <begin position="23"/>
        <end position="395"/>
    </location>
</feature>
<name>A0A8J6ARU2_9EUKA</name>
<sequence>MPIHLRGMFMLLIILTAFLVRADDDDMCTMFSDTCSDCLSMYPDCSWCNDDDPANPGSKVGCHNMTSSATTTCKINEYHAIDALTAPNCCVDSTGCSDCTTMSYCNYCWDSSSGDVCLPNAEGATTFTCPGGSIDVNTCCHQFSGDCDKCTKGACRWCVKDGNESCVELSNPSCKKKYATCCGTTGHTTCPMCFGDIHAIDPTSPPCVWCESTDKCIHTDLVDTCDVPNPIGPNYCEDSCFTHKNCKTCTSNPRCVWLAKVHWDEFSIDPLLAGNAFCVAGSPFGPSKEYLDFKNRYYFTPASFYWGSCEVSAHTIRAILITIVIALIMLILVIICSMFAVSTLYARRKVARQEKRRQRLRDDMEEADRMLVDDSEDADAVLFDEVAWFTEDEEQ</sequence>
<proteinExistence type="predicted"/>
<keyword evidence="4" id="KW-1185">Reference proteome</keyword>
<accession>A0A8J6ARU2</accession>
<evidence type="ECO:0008006" key="5">
    <source>
        <dbReference type="Google" id="ProtNLM"/>
    </source>
</evidence>
<reference evidence="3" key="1">
    <citation type="submission" date="2021-05" db="EMBL/GenBank/DDBJ databases">
        <title>A free-living protist that lacks canonical eukaryotic 1 DNA replication and segregation systems.</title>
        <authorList>
            <person name="Salas-Leiva D.E."/>
            <person name="Tromer E.C."/>
            <person name="Curtis B.A."/>
            <person name="Jerlstrom-Hultqvist J."/>
            <person name="Kolisko M."/>
            <person name="Yi Z."/>
            <person name="Salas-Leiva J.S."/>
            <person name="Gallot-Lavallee L."/>
            <person name="Kops G.J.P.L."/>
            <person name="Archibald J.M."/>
            <person name="Simpson A.G.B."/>
            <person name="Roger A.J."/>
        </authorList>
    </citation>
    <scope>NUCLEOTIDE SEQUENCE</scope>
    <source>
        <strain evidence="3">BICM</strain>
    </source>
</reference>
<organism evidence="3 4">
    <name type="scientific">Carpediemonas membranifera</name>
    <dbReference type="NCBI Taxonomy" id="201153"/>
    <lineage>
        <taxon>Eukaryota</taxon>
        <taxon>Metamonada</taxon>
        <taxon>Carpediemonas-like organisms</taxon>
        <taxon>Carpediemonas</taxon>
    </lineage>
</organism>
<keyword evidence="1" id="KW-1133">Transmembrane helix</keyword>
<evidence type="ECO:0000256" key="2">
    <source>
        <dbReference type="SAM" id="SignalP"/>
    </source>
</evidence>
<evidence type="ECO:0000313" key="4">
    <source>
        <dbReference type="Proteomes" id="UP000717585"/>
    </source>
</evidence>
<evidence type="ECO:0000256" key="1">
    <source>
        <dbReference type="SAM" id="Phobius"/>
    </source>
</evidence>
<dbReference type="EMBL" id="JAHDYR010000033">
    <property type="protein sequence ID" value="KAG9392731.1"/>
    <property type="molecule type" value="Genomic_DNA"/>
</dbReference>
<dbReference type="OrthoDB" id="263283at2759"/>